<dbReference type="CDD" id="cd06124">
    <property type="entry name" value="cupin_NimR-like_N"/>
    <property type="match status" value="1"/>
</dbReference>
<dbReference type="Gene3D" id="1.10.10.60">
    <property type="entry name" value="Homeodomain-like"/>
    <property type="match status" value="2"/>
</dbReference>
<dbReference type="GO" id="GO:0043565">
    <property type="term" value="F:sequence-specific DNA binding"/>
    <property type="evidence" value="ECO:0007669"/>
    <property type="project" value="InterPro"/>
</dbReference>
<dbReference type="InterPro" id="IPR003313">
    <property type="entry name" value="AraC-bd"/>
</dbReference>
<accession>A0A0J8YDY4</accession>
<dbReference type="AlphaFoldDB" id="A0A0J8YDY4"/>
<evidence type="ECO:0000313" key="6">
    <source>
        <dbReference type="Proteomes" id="UP000037315"/>
    </source>
</evidence>
<evidence type="ECO:0000313" key="5">
    <source>
        <dbReference type="EMBL" id="KMV35704.1"/>
    </source>
</evidence>
<dbReference type="SMART" id="SM00342">
    <property type="entry name" value="HTH_ARAC"/>
    <property type="match status" value="1"/>
</dbReference>
<dbReference type="SUPFAM" id="SSF51182">
    <property type="entry name" value="RmlC-like cupins"/>
    <property type="match status" value="1"/>
</dbReference>
<evidence type="ECO:0000256" key="3">
    <source>
        <dbReference type="ARBA" id="ARBA00023163"/>
    </source>
</evidence>
<dbReference type="PANTHER" id="PTHR11019">
    <property type="entry name" value="HTH-TYPE TRANSCRIPTIONAL REGULATOR NIMR"/>
    <property type="match status" value="1"/>
</dbReference>
<gene>
    <name evidence="5" type="ORF">ACH50_05110</name>
</gene>
<dbReference type="PANTHER" id="PTHR11019:SF159">
    <property type="entry name" value="TRANSCRIPTIONAL REGULATOR-RELATED"/>
    <property type="match status" value="1"/>
</dbReference>
<dbReference type="InterPro" id="IPR018060">
    <property type="entry name" value="HTH_AraC"/>
</dbReference>
<reference evidence="5 6" key="1">
    <citation type="submission" date="2015-06" db="EMBL/GenBank/DDBJ databases">
        <title>Genome sequencing of Cronobacter sp. strain DJ34 isolated from petroleum contaminated sludge of Duliajan Oil Fields, Assam, India.</title>
        <authorList>
            <person name="Pal S."/>
            <person name="Banerjee T.D."/>
            <person name="Roy A."/>
            <person name="Sar P."/>
            <person name="Kazy S.K."/>
        </authorList>
    </citation>
    <scope>NUCLEOTIDE SEQUENCE [LARGE SCALE GENOMIC DNA]</scope>
    <source>
        <strain evidence="5 6">DJ34</strain>
    </source>
</reference>
<comment type="caution">
    <text evidence="5">The sequence shown here is derived from an EMBL/GenBank/DDBJ whole genome shotgun (WGS) entry which is preliminary data.</text>
</comment>
<feature type="domain" description="HTH araC/xylS-type" evidence="4">
    <location>
        <begin position="178"/>
        <end position="255"/>
    </location>
</feature>
<name>A0A0J8YDY4_9ENTR</name>
<dbReference type="Pfam" id="PF02311">
    <property type="entry name" value="AraC_binding"/>
    <property type="match status" value="1"/>
</dbReference>
<keyword evidence="2" id="KW-0238">DNA-binding</keyword>
<evidence type="ECO:0000256" key="1">
    <source>
        <dbReference type="ARBA" id="ARBA00023015"/>
    </source>
</evidence>
<dbReference type="RefSeq" id="WP_048887482.1">
    <property type="nucleotide sequence ID" value="NZ_LFEJ01000009.1"/>
</dbReference>
<evidence type="ECO:0000259" key="4">
    <source>
        <dbReference type="PROSITE" id="PS01124"/>
    </source>
</evidence>
<dbReference type="InterPro" id="IPR014710">
    <property type="entry name" value="RmlC-like_jellyroll"/>
</dbReference>
<proteinExistence type="predicted"/>
<dbReference type="GO" id="GO:0003700">
    <property type="term" value="F:DNA-binding transcription factor activity"/>
    <property type="evidence" value="ECO:0007669"/>
    <property type="project" value="InterPro"/>
</dbReference>
<keyword evidence="3" id="KW-0804">Transcription</keyword>
<dbReference type="OrthoDB" id="5949386at2"/>
<dbReference type="PATRIC" id="fig|1656095.3.peg.1713"/>
<dbReference type="InterPro" id="IPR011051">
    <property type="entry name" value="RmlC_Cupin_sf"/>
</dbReference>
<keyword evidence="6" id="KW-1185">Reference proteome</keyword>
<sequence length="255" mass="28660">MRNVKIDEVDELDRDVVALGNDYAQGFTLPPHKHRRAQLLYGATGLMYVSTRNGEWVVPPQHAVWIPPDTTHAVRFVGVTTRSLYIEPACVTGFIKHRRCEVISVSPLLRQLLLEAVDLPPLYESARDRALVNLMLLELAAMPVREFDIPLPQHPALLTLCQAFLIAPSIHDPAERWASALFMSASTFRRHFLRQIGMSFSAWRQRACVVSALALLITGKPVNEVALFLGYDNASSFATMFRRVTGQPPSFYHPT</sequence>
<dbReference type="Pfam" id="PF12833">
    <property type="entry name" value="HTH_18"/>
    <property type="match status" value="1"/>
</dbReference>
<protein>
    <submittedName>
        <fullName evidence="5">AraC family transcriptional regulator</fullName>
    </submittedName>
</protein>
<dbReference type="InterPro" id="IPR009057">
    <property type="entry name" value="Homeodomain-like_sf"/>
</dbReference>
<dbReference type="EMBL" id="LFEJ01000009">
    <property type="protein sequence ID" value="KMV35704.1"/>
    <property type="molecule type" value="Genomic_DNA"/>
</dbReference>
<dbReference type="Proteomes" id="UP000037315">
    <property type="component" value="Unassembled WGS sequence"/>
</dbReference>
<dbReference type="PROSITE" id="PS01124">
    <property type="entry name" value="HTH_ARAC_FAMILY_2"/>
    <property type="match status" value="1"/>
</dbReference>
<dbReference type="Gene3D" id="2.60.120.10">
    <property type="entry name" value="Jelly Rolls"/>
    <property type="match status" value="1"/>
</dbReference>
<keyword evidence="1" id="KW-0805">Transcription regulation</keyword>
<organism evidence="5 6">
    <name type="scientific">Franconibacter pulveris</name>
    <dbReference type="NCBI Taxonomy" id="435910"/>
    <lineage>
        <taxon>Bacteria</taxon>
        <taxon>Pseudomonadati</taxon>
        <taxon>Pseudomonadota</taxon>
        <taxon>Gammaproteobacteria</taxon>
        <taxon>Enterobacterales</taxon>
        <taxon>Enterobacteriaceae</taxon>
        <taxon>Franconibacter</taxon>
    </lineage>
</organism>
<dbReference type="SUPFAM" id="SSF46689">
    <property type="entry name" value="Homeodomain-like"/>
    <property type="match status" value="1"/>
</dbReference>
<evidence type="ECO:0000256" key="2">
    <source>
        <dbReference type="ARBA" id="ARBA00023125"/>
    </source>
</evidence>